<dbReference type="InterPro" id="IPR007278">
    <property type="entry name" value="DUF397"/>
</dbReference>
<reference evidence="3 4" key="1">
    <citation type="submission" date="2018-01" db="EMBL/GenBank/DDBJ databases">
        <title>Draft genome sequence of Streptomyces sp. 13K301.</title>
        <authorList>
            <person name="Sahin N."/>
            <person name="Saygin H."/>
            <person name="Ay H."/>
        </authorList>
    </citation>
    <scope>NUCLEOTIDE SEQUENCE [LARGE SCALE GENOMIC DNA]</scope>
    <source>
        <strain evidence="3 4">13K301</strain>
    </source>
</reference>
<evidence type="ECO:0000313" key="3">
    <source>
        <dbReference type="EMBL" id="PNG16497.1"/>
    </source>
</evidence>
<gene>
    <name evidence="3" type="ORF">C1J00_41615</name>
</gene>
<accession>A0A2N8TBV2</accession>
<name>A0A2N8TBV2_9ACTN</name>
<feature type="region of interest" description="Disordered" evidence="1">
    <location>
        <begin position="1"/>
        <end position="23"/>
    </location>
</feature>
<organism evidence="3 4">
    <name type="scientific">Streptomyces cahuitamycinicus</name>
    <dbReference type="NCBI Taxonomy" id="2070367"/>
    <lineage>
        <taxon>Bacteria</taxon>
        <taxon>Bacillati</taxon>
        <taxon>Actinomycetota</taxon>
        <taxon>Actinomycetes</taxon>
        <taxon>Kitasatosporales</taxon>
        <taxon>Streptomycetaceae</taxon>
        <taxon>Streptomyces</taxon>
    </lineage>
</organism>
<keyword evidence="4" id="KW-1185">Reference proteome</keyword>
<evidence type="ECO:0000259" key="2">
    <source>
        <dbReference type="Pfam" id="PF04149"/>
    </source>
</evidence>
<dbReference type="AlphaFoldDB" id="A0A2N8TBV2"/>
<dbReference type="EMBL" id="POUC01000687">
    <property type="protein sequence ID" value="PNG16497.1"/>
    <property type="molecule type" value="Genomic_DNA"/>
</dbReference>
<dbReference type="OrthoDB" id="4570646at2"/>
<dbReference type="RefSeq" id="WP_102914006.1">
    <property type="nucleotide sequence ID" value="NZ_POUC01000687.1"/>
</dbReference>
<evidence type="ECO:0000256" key="1">
    <source>
        <dbReference type="SAM" id="MobiDB-lite"/>
    </source>
</evidence>
<dbReference type="Pfam" id="PF04149">
    <property type="entry name" value="DUF397"/>
    <property type="match status" value="1"/>
</dbReference>
<proteinExistence type="predicted"/>
<feature type="domain" description="DUF397" evidence="2">
    <location>
        <begin position="14"/>
        <end position="67"/>
    </location>
</feature>
<dbReference type="Proteomes" id="UP000235943">
    <property type="component" value="Unassembled WGS sequence"/>
</dbReference>
<evidence type="ECO:0000313" key="4">
    <source>
        <dbReference type="Proteomes" id="UP000235943"/>
    </source>
</evidence>
<sequence length="73" mass="7677">MNEHTIPDSSSLHGWRKSTYSGSEGGSCIEFLDGYPAGVPIRDSKTPQGPALVFPPTGWSSFVAAVKHGTLSA</sequence>
<feature type="compositionally biased region" description="Polar residues" evidence="1">
    <location>
        <begin position="7"/>
        <end position="22"/>
    </location>
</feature>
<protein>
    <submittedName>
        <fullName evidence="3">DUF397 domain-containing protein</fullName>
    </submittedName>
</protein>
<comment type="caution">
    <text evidence="3">The sequence shown here is derived from an EMBL/GenBank/DDBJ whole genome shotgun (WGS) entry which is preliminary data.</text>
</comment>